<evidence type="ECO:0000313" key="2">
    <source>
        <dbReference type="EMBL" id="KAJ5197117.1"/>
    </source>
</evidence>
<reference evidence="2" key="2">
    <citation type="journal article" date="2023" name="IMA Fungus">
        <title>Comparative genomic study of the Penicillium genus elucidates a diverse pangenome and 15 lateral gene transfer events.</title>
        <authorList>
            <person name="Petersen C."/>
            <person name="Sorensen T."/>
            <person name="Nielsen M.R."/>
            <person name="Sondergaard T.E."/>
            <person name="Sorensen J.L."/>
            <person name="Fitzpatrick D.A."/>
            <person name="Frisvad J.C."/>
            <person name="Nielsen K.L."/>
        </authorList>
    </citation>
    <scope>NUCLEOTIDE SEQUENCE</scope>
    <source>
        <strain evidence="2">IBT 20477</strain>
    </source>
</reference>
<feature type="compositionally biased region" description="Basic and acidic residues" evidence="1">
    <location>
        <begin position="121"/>
        <end position="133"/>
    </location>
</feature>
<accession>A0A9W9JIQ4</accession>
<protein>
    <submittedName>
        <fullName evidence="2">Uncharacterized protein</fullName>
    </submittedName>
</protein>
<organism evidence="2 3">
    <name type="scientific">Penicillium cf. viridicatum</name>
    <dbReference type="NCBI Taxonomy" id="2972119"/>
    <lineage>
        <taxon>Eukaryota</taxon>
        <taxon>Fungi</taxon>
        <taxon>Dikarya</taxon>
        <taxon>Ascomycota</taxon>
        <taxon>Pezizomycotina</taxon>
        <taxon>Eurotiomycetes</taxon>
        <taxon>Eurotiomycetidae</taxon>
        <taxon>Eurotiales</taxon>
        <taxon>Aspergillaceae</taxon>
        <taxon>Penicillium</taxon>
    </lineage>
</organism>
<evidence type="ECO:0000256" key="1">
    <source>
        <dbReference type="SAM" id="MobiDB-lite"/>
    </source>
</evidence>
<sequence length="133" mass="14780">MPWSSHNMVPHTFEFLPQQEESTPGSIYPQPALVRPGNASTWASSPWVYYQPDYANRNNAQFLVVNNGNNDSQAVPTTSFGPANANHTTNTTPLVAPLTREPNWQEPLEPEVIGNSVNSDKNSDVHHQGRELE</sequence>
<dbReference type="OrthoDB" id="4351313at2759"/>
<proteinExistence type="predicted"/>
<reference evidence="2" key="1">
    <citation type="submission" date="2022-11" db="EMBL/GenBank/DDBJ databases">
        <authorList>
            <person name="Petersen C."/>
        </authorList>
    </citation>
    <scope>NUCLEOTIDE SEQUENCE</scope>
    <source>
        <strain evidence="2">IBT 20477</strain>
    </source>
</reference>
<dbReference type="Proteomes" id="UP001150942">
    <property type="component" value="Unassembled WGS sequence"/>
</dbReference>
<dbReference type="AlphaFoldDB" id="A0A9W9JIQ4"/>
<name>A0A9W9JIQ4_9EURO</name>
<evidence type="ECO:0000313" key="3">
    <source>
        <dbReference type="Proteomes" id="UP001150942"/>
    </source>
</evidence>
<dbReference type="EMBL" id="JAPQKQ010000005">
    <property type="protein sequence ID" value="KAJ5197117.1"/>
    <property type="molecule type" value="Genomic_DNA"/>
</dbReference>
<feature type="compositionally biased region" description="Polar residues" evidence="1">
    <location>
        <begin position="67"/>
        <end position="81"/>
    </location>
</feature>
<feature type="region of interest" description="Disordered" evidence="1">
    <location>
        <begin position="67"/>
        <end position="133"/>
    </location>
</feature>
<feature type="compositionally biased region" description="Low complexity" evidence="1">
    <location>
        <begin position="83"/>
        <end position="92"/>
    </location>
</feature>
<keyword evidence="3" id="KW-1185">Reference proteome</keyword>
<gene>
    <name evidence="2" type="ORF">N7449_007596</name>
</gene>
<comment type="caution">
    <text evidence="2">The sequence shown here is derived from an EMBL/GenBank/DDBJ whole genome shotgun (WGS) entry which is preliminary data.</text>
</comment>